<name>A0A8J5KUR7_ZINOF</name>
<evidence type="ECO:0000256" key="2">
    <source>
        <dbReference type="ARBA" id="ARBA00022614"/>
    </source>
</evidence>
<comment type="subcellular location">
    <subcellularLocation>
        <location evidence="1">Cell envelope</location>
    </subcellularLocation>
</comment>
<keyword evidence="8" id="KW-1185">Reference proteome</keyword>
<keyword evidence="5" id="KW-0732">Signal</keyword>
<dbReference type="PANTHER" id="PTHR48059:SF4">
    <property type="entry name" value="POLYGALACTURONASE INHIBITOR 1-RELATED"/>
    <property type="match status" value="1"/>
</dbReference>
<organism evidence="7 8">
    <name type="scientific">Zingiber officinale</name>
    <name type="common">Ginger</name>
    <name type="synonym">Amomum zingiber</name>
    <dbReference type="NCBI Taxonomy" id="94328"/>
    <lineage>
        <taxon>Eukaryota</taxon>
        <taxon>Viridiplantae</taxon>
        <taxon>Streptophyta</taxon>
        <taxon>Embryophyta</taxon>
        <taxon>Tracheophyta</taxon>
        <taxon>Spermatophyta</taxon>
        <taxon>Magnoliopsida</taxon>
        <taxon>Liliopsida</taxon>
        <taxon>Zingiberales</taxon>
        <taxon>Zingiberaceae</taxon>
        <taxon>Zingiber</taxon>
    </lineage>
</organism>
<dbReference type="InterPro" id="IPR032675">
    <property type="entry name" value="LRR_dom_sf"/>
</dbReference>
<evidence type="ECO:0000256" key="4">
    <source>
        <dbReference type="ARBA" id="ARBA00038043"/>
    </source>
</evidence>
<dbReference type="SUPFAM" id="SSF52058">
    <property type="entry name" value="L domain-like"/>
    <property type="match status" value="1"/>
</dbReference>
<proteinExistence type="inferred from homology"/>
<dbReference type="PANTHER" id="PTHR48059">
    <property type="entry name" value="POLYGALACTURONASE INHIBITOR 1"/>
    <property type="match status" value="1"/>
</dbReference>
<reference evidence="7 8" key="1">
    <citation type="submission" date="2020-08" db="EMBL/GenBank/DDBJ databases">
        <title>Plant Genome Project.</title>
        <authorList>
            <person name="Zhang R.-G."/>
        </authorList>
    </citation>
    <scope>NUCLEOTIDE SEQUENCE [LARGE SCALE GENOMIC DNA]</scope>
    <source>
        <tissue evidence="7">Rhizome</tissue>
    </source>
</reference>
<accession>A0A8J5KUR7</accession>
<protein>
    <recommendedName>
        <fullName evidence="6">Leucine-rich repeat-containing N-terminal plant-type domain-containing protein</fullName>
    </recommendedName>
</protein>
<evidence type="ECO:0000256" key="3">
    <source>
        <dbReference type="ARBA" id="ARBA00022737"/>
    </source>
</evidence>
<evidence type="ECO:0000313" key="8">
    <source>
        <dbReference type="Proteomes" id="UP000734854"/>
    </source>
</evidence>
<dbReference type="AlphaFoldDB" id="A0A8J5KUR7"/>
<dbReference type="Pfam" id="PF00560">
    <property type="entry name" value="LRR_1"/>
    <property type="match status" value="2"/>
</dbReference>
<dbReference type="InterPro" id="IPR013210">
    <property type="entry name" value="LRR_N_plant-typ"/>
</dbReference>
<dbReference type="EMBL" id="JACMSC010000014">
    <property type="protein sequence ID" value="KAG6490323.1"/>
    <property type="molecule type" value="Genomic_DNA"/>
</dbReference>
<evidence type="ECO:0000259" key="6">
    <source>
        <dbReference type="Pfam" id="PF08263"/>
    </source>
</evidence>
<evidence type="ECO:0000313" key="7">
    <source>
        <dbReference type="EMBL" id="KAG6490323.1"/>
    </source>
</evidence>
<keyword evidence="3" id="KW-0677">Repeat</keyword>
<dbReference type="InterPro" id="IPR051848">
    <property type="entry name" value="PGIP"/>
</dbReference>
<gene>
    <name evidence="7" type="ORF">ZIOFF_051612</name>
</gene>
<dbReference type="Pfam" id="PF08263">
    <property type="entry name" value="LRRNT_2"/>
    <property type="match status" value="1"/>
</dbReference>
<dbReference type="Proteomes" id="UP000734854">
    <property type="component" value="Unassembled WGS sequence"/>
</dbReference>
<dbReference type="Gene3D" id="3.80.10.10">
    <property type="entry name" value="Ribonuclease Inhibitor"/>
    <property type="match status" value="1"/>
</dbReference>
<comment type="caution">
    <text evidence="7">The sequence shown here is derived from an EMBL/GenBank/DDBJ whole genome shotgun (WGS) entry which is preliminary data.</text>
</comment>
<keyword evidence="2" id="KW-0433">Leucine-rich repeat</keyword>
<feature type="signal peptide" evidence="5">
    <location>
        <begin position="1"/>
        <end position="24"/>
    </location>
</feature>
<feature type="chain" id="PRO_5035252584" description="Leucine-rich repeat-containing N-terminal plant-type domain-containing protein" evidence="5">
    <location>
        <begin position="25"/>
        <end position="233"/>
    </location>
</feature>
<evidence type="ECO:0000256" key="5">
    <source>
        <dbReference type="SAM" id="SignalP"/>
    </source>
</evidence>
<dbReference type="InterPro" id="IPR001611">
    <property type="entry name" value="Leu-rich_rpt"/>
</dbReference>
<comment type="similarity">
    <text evidence="4">Belongs to the polygalacturonase-inhibiting protein family.</text>
</comment>
<sequence>MRRLPLLPALRIWFLLFASTAAKARITPSSSLLDSDDATALLDFKEKLGGGGTSLLSWNGSTHFCTGQGVTCSRRHPERGHGHRPPRRGFVGPISPVVGNLSFLRSINLSSNALHGEIPSSIGRLRRLQYLDLSSNSISGEIPMGICNCSELRSTSPAITTSPSWAPFRRLPLCRHLERERWFEGEGYEAMHVQGRRWSGDMGGRFNPKKGMAFEGSIFDAGPIFESYGVAHG</sequence>
<feature type="domain" description="Leucine-rich repeat-containing N-terminal plant-type" evidence="6">
    <location>
        <begin position="35"/>
        <end position="73"/>
    </location>
</feature>
<evidence type="ECO:0000256" key="1">
    <source>
        <dbReference type="ARBA" id="ARBA00004196"/>
    </source>
</evidence>